<evidence type="ECO:0000256" key="1">
    <source>
        <dbReference type="ARBA" id="ARBA00006594"/>
    </source>
</evidence>
<reference evidence="3 4" key="1">
    <citation type="submission" date="2020-08" db="EMBL/GenBank/DDBJ databases">
        <title>Genomic Encyclopedia of Type Strains, Phase III (KMG-III): the genomes of soil and plant-associated and newly described type strains.</title>
        <authorList>
            <person name="Whitman W."/>
        </authorList>
    </citation>
    <scope>NUCLEOTIDE SEQUENCE [LARGE SCALE GENOMIC DNA]</scope>
    <source>
        <strain evidence="3 4">CECT 4462</strain>
    </source>
</reference>
<evidence type="ECO:0000313" key="4">
    <source>
        <dbReference type="Proteomes" id="UP000549250"/>
    </source>
</evidence>
<dbReference type="GO" id="GO:0009307">
    <property type="term" value="P:DNA restriction-modification system"/>
    <property type="evidence" value="ECO:0007669"/>
    <property type="project" value="UniProtKB-KW"/>
</dbReference>
<dbReference type="Proteomes" id="UP000549250">
    <property type="component" value="Unassembled WGS sequence"/>
</dbReference>
<dbReference type="Gene3D" id="1.20.1260.30">
    <property type="match status" value="1"/>
</dbReference>
<gene>
    <name evidence="3" type="ORF">FHR87_001624</name>
</gene>
<proteinExistence type="inferred from homology"/>
<comment type="similarity">
    <text evidence="1">Belongs to the N(4)/N(6)-methyltransferase family.</text>
</comment>
<accession>A0A839T2L2</accession>
<name>A0A839T2L2_AZOMA</name>
<protein>
    <submittedName>
        <fullName evidence="3">Uncharacterized protein</fullName>
    </submittedName>
</protein>
<dbReference type="AlphaFoldDB" id="A0A839T2L2"/>
<keyword evidence="4" id="KW-1185">Reference proteome</keyword>
<comment type="caution">
    <text evidence="3">The sequence shown here is derived from an EMBL/GenBank/DDBJ whole genome shotgun (WGS) entry which is preliminary data.</text>
</comment>
<evidence type="ECO:0000313" key="3">
    <source>
        <dbReference type="EMBL" id="MBB3103229.1"/>
    </source>
</evidence>
<sequence length="48" mass="5476">MRSVGWLIDNAMEAVERENARLKNVLNKDFARVQLDSRKLAGFARNDG</sequence>
<keyword evidence="2" id="KW-0680">Restriction system</keyword>
<dbReference type="EMBL" id="JACHXI010000006">
    <property type="protein sequence ID" value="MBB3103229.1"/>
    <property type="molecule type" value="Genomic_DNA"/>
</dbReference>
<dbReference type="InterPro" id="IPR038333">
    <property type="entry name" value="T1MK-like_N_sf"/>
</dbReference>
<organism evidence="3 4">
    <name type="scientific">Azomonas macrocytogenes</name>
    <name type="common">Azotobacter macrocytogenes</name>
    <dbReference type="NCBI Taxonomy" id="69962"/>
    <lineage>
        <taxon>Bacteria</taxon>
        <taxon>Pseudomonadati</taxon>
        <taxon>Pseudomonadota</taxon>
        <taxon>Gammaproteobacteria</taxon>
        <taxon>Pseudomonadales</taxon>
        <taxon>Pseudomonadaceae</taxon>
        <taxon>Azomonas</taxon>
    </lineage>
</organism>
<evidence type="ECO:0000256" key="2">
    <source>
        <dbReference type="ARBA" id="ARBA00022747"/>
    </source>
</evidence>